<dbReference type="GO" id="GO:0004424">
    <property type="term" value="F:imidazoleglycerol-phosphate dehydratase activity"/>
    <property type="evidence" value="ECO:0007669"/>
    <property type="project" value="UniProtKB-EC"/>
</dbReference>
<reference evidence="10" key="1">
    <citation type="submission" date="2011-10" db="EMBL/GenBank/DDBJ databases">
        <title>Over-expression of carotenogenic genes in Xanthophyllomyces dendrorhous.</title>
        <authorList>
            <person name="Contreras G."/>
            <person name="Alcaino J."/>
            <person name="Cifuentes V."/>
        </authorList>
    </citation>
    <scope>NUCLEOTIDE SEQUENCE</scope>
    <source>
        <strain evidence="10">ATCC 24230</strain>
    </source>
</reference>
<dbReference type="InterPro" id="IPR038494">
    <property type="entry name" value="IGPD_sf"/>
</dbReference>
<dbReference type="AlphaFoldDB" id="G9JKG8"/>
<dbReference type="Pfam" id="PF00475">
    <property type="entry name" value="IGPD"/>
    <property type="match status" value="1"/>
</dbReference>
<dbReference type="EMBL" id="JN835289">
    <property type="protein sequence ID" value="AEU11114.1"/>
    <property type="molecule type" value="Genomic_DNA"/>
</dbReference>
<evidence type="ECO:0000256" key="3">
    <source>
        <dbReference type="ARBA" id="ARBA00007481"/>
    </source>
</evidence>
<keyword evidence="6" id="KW-0028">Amino-acid biosynthesis</keyword>
<gene>
    <name evidence="10" type="primary">HIS3</name>
</gene>
<protein>
    <recommendedName>
        <fullName evidence="5 9">Imidazoleglycerol-phosphate dehydratase</fullName>
        <ecNumber evidence="4 9">4.2.1.19</ecNumber>
    </recommendedName>
</protein>
<reference evidence="11" key="2">
    <citation type="submission" date="2014-08" db="EMBL/GenBank/DDBJ databases">
        <authorList>
            <person name="Sharma Rahul"/>
            <person name="Thines Marco"/>
        </authorList>
    </citation>
    <scope>NUCLEOTIDE SEQUENCE</scope>
</reference>
<evidence type="ECO:0000256" key="5">
    <source>
        <dbReference type="ARBA" id="ARBA00016664"/>
    </source>
</evidence>
<dbReference type="FunFam" id="3.30.230.40:FF:000001">
    <property type="entry name" value="Imidazoleglycerol-phosphate dehydratase HisB"/>
    <property type="match status" value="1"/>
</dbReference>
<name>G9JKG8_PHARH</name>
<dbReference type="EC" id="4.2.1.19" evidence="4 9"/>
<evidence type="ECO:0000256" key="7">
    <source>
        <dbReference type="ARBA" id="ARBA00023102"/>
    </source>
</evidence>
<keyword evidence="8 9" id="KW-0456">Lyase</keyword>
<dbReference type="SUPFAM" id="SSF54211">
    <property type="entry name" value="Ribosomal protein S5 domain 2-like"/>
    <property type="match status" value="2"/>
</dbReference>
<evidence type="ECO:0000256" key="9">
    <source>
        <dbReference type="RuleBase" id="RU000598"/>
    </source>
</evidence>
<dbReference type="NCBIfam" id="NF002114">
    <property type="entry name" value="PRK00951.2-4"/>
    <property type="match status" value="1"/>
</dbReference>
<dbReference type="FunFam" id="3.30.230.40:FF:000004">
    <property type="entry name" value="Imidazoleglycerol-phosphate dehydratase"/>
    <property type="match status" value="1"/>
</dbReference>
<comment type="similarity">
    <text evidence="3 9">Belongs to the imidazoleglycerol-phosphate dehydratase family.</text>
</comment>
<dbReference type="EMBL" id="LN483157">
    <property type="protein sequence ID" value="CED84200.1"/>
    <property type="molecule type" value="Genomic_DNA"/>
</dbReference>
<dbReference type="PROSITE" id="PS00955">
    <property type="entry name" value="IGP_DEHYDRATASE_2"/>
    <property type="match status" value="1"/>
</dbReference>
<keyword evidence="7 9" id="KW-0368">Histidine biosynthesis</keyword>
<dbReference type="UniPathway" id="UPA00031">
    <property type="reaction ID" value="UER00011"/>
</dbReference>
<dbReference type="PANTHER" id="PTHR23133">
    <property type="entry name" value="IMIDAZOLEGLYCEROL-PHOSPHATE DEHYDRATASE HIS7"/>
    <property type="match status" value="1"/>
</dbReference>
<evidence type="ECO:0000313" key="11">
    <source>
        <dbReference type="EMBL" id="CED84200.1"/>
    </source>
</evidence>
<dbReference type="EMBL" id="JN849374">
    <property type="protein sequence ID" value="AEU11116.1"/>
    <property type="molecule type" value="mRNA"/>
</dbReference>
<evidence type="ECO:0000256" key="1">
    <source>
        <dbReference type="ARBA" id="ARBA00001723"/>
    </source>
</evidence>
<comment type="pathway">
    <text evidence="2 9">Amino-acid biosynthesis; L-histidine biosynthesis; L-histidine from 5-phospho-alpha-D-ribose 1-diphosphate: step 6/9.</text>
</comment>
<evidence type="ECO:0000256" key="6">
    <source>
        <dbReference type="ARBA" id="ARBA00022605"/>
    </source>
</evidence>
<accession>G9JKG8</accession>
<comment type="catalytic activity">
    <reaction evidence="1 9">
        <text>D-erythro-1-(imidazol-4-yl)glycerol 3-phosphate = 3-(imidazol-4-yl)-2-oxopropyl phosphate + H2O</text>
        <dbReference type="Rhea" id="RHEA:11040"/>
        <dbReference type="ChEBI" id="CHEBI:15377"/>
        <dbReference type="ChEBI" id="CHEBI:57766"/>
        <dbReference type="ChEBI" id="CHEBI:58278"/>
        <dbReference type="EC" id="4.2.1.19"/>
    </reaction>
</comment>
<organism evidence="10">
    <name type="scientific">Phaffia rhodozyma</name>
    <name type="common">Yeast</name>
    <name type="synonym">Xanthophyllomyces dendrorhous</name>
    <dbReference type="NCBI Taxonomy" id="264483"/>
    <lineage>
        <taxon>Eukaryota</taxon>
        <taxon>Fungi</taxon>
        <taxon>Dikarya</taxon>
        <taxon>Basidiomycota</taxon>
        <taxon>Agaricomycotina</taxon>
        <taxon>Tremellomycetes</taxon>
        <taxon>Cystofilobasidiales</taxon>
        <taxon>Mrakiaceae</taxon>
        <taxon>Phaffia</taxon>
    </lineage>
</organism>
<dbReference type="InterPro" id="IPR020568">
    <property type="entry name" value="Ribosomal_Su5_D2-typ_SF"/>
</dbReference>
<evidence type="ECO:0000256" key="8">
    <source>
        <dbReference type="ARBA" id="ARBA00023239"/>
    </source>
</evidence>
<dbReference type="PROSITE" id="PS00954">
    <property type="entry name" value="IGP_DEHYDRATASE_1"/>
    <property type="match status" value="1"/>
</dbReference>
<dbReference type="InterPro" id="IPR020565">
    <property type="entry name" value="ImidazoleglycerP_deHydtase_CS"/>
</dbReference>
<evidence type="ECO:0000256" key="2">
    <source>
        <dbReference type="ARBA" id="ARBA00005047"/>
    </source>
</evidence>
<dbReference type="CDD" id="cd07914">
    <property type="entry name" value="IGPD"/>
    <property type="match status" value="1"/>
</dbReference>
<dbReference type="Gene3D" id="3.30.230.40">
    <property type="entry name" value="Imidazole glycerol phosphate dehydratase, domain 1"/>
    <property type="match status" value="2"/>
</dbReference>
<dbReference type="HAMAP" id="MF_00076">
    <property type="entry name" value="HisB"/>
    <property type="match status" value="1"/>
</dbReference>
<dbReference type="GO" id="GO:0000105">
    <property type="term" value="P:L-histidine biosynthetic process"/>
    <property type="evidence" value="ECO:0007669"/>
    <property type="project" value="UniProtKB-UniPathway"/>
</dbReference>
<dbReference type="NCBIfam" id="NF002111">
    <property type="entry name" value="PRK00951.2-1"/>
    <property type="match status" value="1"/>
</dbReference>
<dbReference type="SMR" id="G9JKG8"/>
<dbReference type="InterPro" id="IPR000807">
    <property type="entry name" value="ImidazoleglycerolP_deHydtase"/>
</dbReference>
<dbReference type="PANTHER" id="PTHR23133:SF2">
    <property type="entry name" value="IMIDAZOLEGLYCEROL-PHOSPHATE DEHYDRATASE"/>
    <property type="match status" value="1"/>
</dbReference>
<sequence length="205" mass="22127">MSAGLPIRTATVTRNTNETQIVCSISLDHTPGVDQQIIDIQTGIGFLNHMLHAMAKHGNMSLTLHCKGDLEIDDHHTAEDCALALGEAFKLALGERRGIRRYGTGFAPLDEALSRAVLDISSRPYFCGDLPFTREKIGDLSTEMIPHVFESFATAAGVTLHVDCIRGVNNHHIAEASFKALALAIREAITRTGGNDVPSTKGVLL</sequence>
<evidence type="ECO:0000256" key="4">
    <source>
        <dbReference type="ARBA" id="ARBA00012075"/>
    </source>
</evidence>
<proteinExistence type="evidence at transcript level"/>
<evidence type="ECO:0000313" key="10">
    <source>
        <dbReference type="EMBL" id="AEU11116.1"/>
    </source>
</evidence>